<dbReference type="EMBL" id="JALQCW010000033">
    <property type="protein sequence ID" value="MCK9798966.1"/>
    <property type="molecule type" value="Genomic_DNA"/>
</dbReference>
<evidence type="ECO:0000313" key="3">
    <source>
        <dbReference type="EMBL" id="MCK9798966.1"/>
    </source>
</evidence>
<keyword evidence="2" id="KW-0812">Transmembrane</keyword>
<feature type="coiled-coil region" evidence="1">
    <location>
        <begin position="28"/>
        <end position="59"/>
    </location>
</feature>
<comment type="caution">
    <text evidence="3">The sequence shown here is derived from an EMBL/GenBank/DDBJ whole genome shotgun (WGS) entry which is preliminary data.</text>
</comment>
<dbReference type="Proteomes" id="UP001155059">
    <property type="component" value="Unassembled WGS sequence"/>
</dbReference>
<organism evidence="3 4">
    <name type="scientific">Pseudomonas morbosilactucae</name>
    <dbReference type="NCBI Taxonomy" id="2938197"/>
    <lineage>
        <taxon>Bacteria</taxon>
        <taxon>Pseudomonadati</taxon>
        <taxon>Pseudomonadota</taxon>
        <taxon>Gammaproteobacteria</taxon>
        <taxon>Pseudomonadales</taxon>
        <taxon>Pseudomonadaceae</taxon>
        <taxon>Pseudomonas</taxon>
    </lineage>
</organism>
<feature type="transmembrane region" description="Helical" evidence="2">
    <location>
        <begin position="12"/>
        <end position="31"/>
    </location>
</feature>
<evidence type="ECO:0000256" key="1">
    <source>
        <dbReference type="SAM" id="Coils"/>
    </source>
</evidence>
<reference evidence="3 4" key="2">
    <citation type="journal article" date="2023" name="Plant Pathol.">
        <title>Dismantling and reorganizing Pseudomonas marginalis sensu#lato.</title>
        <authorList>
            <person name="Sawada H."/>
            <person name="Fujikawa T."/>
            <person name="Satou M."/>
        </authorList>
    </citation>
    <scope>NUCLEOTIDE SEQUENCE [LARGE SCALE GENOMIC DNA]</scope>
    <source>
        <strain evidence="3 4">MAFF 302030</strain>
    </source>
</reference>
<proteinExistence type="predicted"/>
<dbReference type="RefSeq" id="WP_268265526.1">
    <property type="nucleotide sequence ID" value="NZ_JALQCW010000033.1"/>
</dbReference>
<gene>
    <name evidence="3" type="ORF">M1B34_14915</name>
</gene>
<reference evidence="3 4" key="1">
    <citation type="journal article" date="2022" name="Int. J. Syst. Evol. Microbiol.">
        <title>Pseudomonas aegrilactucae sp. nov. and Pseudomonas morbosilactucae sp. nov., pathogens causing bacterial rot of lettuce in Japan.</title>
        <authorList>
            <person name="Sawada H."/>
            <person name="Fujikawa T."/>
            <person name="Satou M."/>
        </authorList>
    </citation>
    <scope>NUCLEOTIDE SEQUENCE [LARGE SCALE GENOMIC DNA]</scope>
    <source>
        <strain evidence="3 4">MAFF 302030</strain>
    </source>
</reference>
<keyword evidence="1" id="KW-0175">Coiled coil</keyword>
<keyword evidence="2" id="KW-0472">Membrane</keyword>
<accession>A0A9X2C6E1</accession>
<dbReference type="AlphaFoldDB" id="A0A9X2C6E1"/>
<protein>
    <submittedName>
        <fullName evidence="3">Uncharacterized protein</fullName>
    </submittedName>
</protein>
<evidence type="ECO:0000313" key="4">
    <source>
        <dbReference type="Proteomes" id="UP001155059"/>
    </source>
</evidence>
<feature type="transmembrane region" description="Helical" evidence="2">
    <location>
        <begin position="186"/>
        <end position="207"/>
    </location>
</feature>
<sequence length="212" mass="24659">MADTNQGNGTPIWFYPVTWALVIIGWLIVNWQNNRREERKEIRTALTKIFEDINSLQNEAISYHTSARRNFNLETKIVMMESRLSEHLSYLRIRNSSYISEYSNFVDSIMLENFESSIFSRQAPSSTIIESIRDTSSELESALELEFSNLFRGNFITKTVALIKQAIEQQFIIGGLVKFIDRKSEWIMILTAYLFLAYMVVYTLRLIPLSDG</sequence>
<name>A0A9X2C6E1_9PSED</name>
<keyword evidence="2" id="KW-1133">Transmembrane helix</keyword>
<evidence type="ECO:0000256" key="2">
    <source>
        <dbReference type="SAM" id="Phobius"/>
    </source>
</evidence>